<reference evidence="1" key="1">
    <citation type="submission" date="2020-07" db="EMBL/GenBank/DDBJ databases">
        <title>Genome sequence and genetic diversity analysis of an under-domesticated orphan crop, white fonio (Digitaria exilis).</title>
        <authorList>
            <person name="Bennetzen J.L."/>
            <person name="Chen S."/>
            <person name="Ma X."/>
            <person name="Wang X."/>
            <person name="Yssel A.E.J."/>
            <person name="Chaluvadi S.R."/>
            <person name="Johnson M."/>
            <person name="Gangashetty P."/>
            <person name="Hamidou F."/>
            <person name="Sanogo M.D."/>
            <person name="Zwaenepoel A."/>
            <person name="Wallace J."/>
            <person name="Van De Peer Y."/>
            <person name="Van Deynze A."/>
        </authorList>
    </citation>
    <scope>NUCLEOTIDE SEQUENCE</scope>
    <source>
        <tissue evidence="1">Leaves</tissue>
    </source>
</reference>
<keyword evidence="2" id="KW-1185">Reference proteome</keyword>
<dbReference type="EMBL" id="JACEFO010001869">
    <property type="protein sequence ID" value="KAF8697642.1"/>
    <property type="molecule type" value="Genomic_DNA"/>
</dbReference>
<evidence type="ECO:0000313" key="1">
    <source>
        <dbReference type="EMBL" id="KAF8697642.1"/>
    </source>
</evidence>
<gene>
    <name evidence="1" type="ORF">HU200_035831</name>
</gene>
<dbReference type="OrthoDB" id="691711at2759"/>
<dbReference type="AlphaFoldDB" id="A0A835EKV1"/>
<protein>
    <submittedName>
        <fullName evidence="1">Uncharacterized protein</fullName>
    </submittedName>
</protein>
<sequence>MQVVLGEVRSVVTNASANSTMIYSAKTDGNKECDLVFCTLHGTCMTNQGKIIQECYCCEPDPKIPCFATRNECKAACPFC</sequence>
<proteinExistence type="predicted"/>
<organism evidence="1 2">
    <name type="scientific">Digitaria exilis</name>
    <dbReference type="NCBI Taxonomy" id="1010633"/>
    <lineage>
        <taxon>Eukaryota</taxon>
        <taxon>Viridiplantae</taxon>
        <taxon>Streptophyta</taxon>
        <taxon>Embryophyta</taxon>
        <taxon>Tracheophyta</taxon>
        <taxon>Spermatophyta</taxon>
        <taxon>Magnoliopsida</taxon>
        <taxon>Liliopsida</taxon>
        <taxon>Poales</taxon>
        <taxon>Poaceae</taxon>
        <taxon>PACMAD clade</taxon>
        <taxon>Panicoideae</taxon>
        <taxon>Panicodae</taxon>
        <taxon>Paniceae</taxon>
        <taxon>Anthephorinae</taxon>
        <taxon>Digitaria</taxon>
    </lineage>
</organism>
<accession>A0A835EKV1</accession>
<dbReference type="Proteomes" id="UP000636709">
    <property type="component" value="Unassembled WGS sequence"/>
</dbReference>
<name>A0A835EKV1_9POAL</name>
<evidence type="ECO:0000313" key="2">
    <source>
        <dbReference type="Proteomes" id="UP000636709"/>
    </source>
</evidence>
<comment type="caution">
    <text evidence="1">The sequence shown here is derived from an EMBL/GenBank/DDBJ whole genome shotgun (WGS) entry which is preliminary data.</text>
</comment>